<name>A0A1H1QX93_9ACTN</name>
<dbReference type="NCBIfam" id="TIGR01411">
    <property type="entry name" value="tatAE"/>
    <property type="match status" value="1"/>
</dbReference>
<evidence type="ECO:0000256" key="4">
    <source>
        <dbReference type="ARBA" id="ARBA00022692"/>
    </source>
</evidence>
<keyword evidence="3 9" id="KW-1003">Cell membrane</keyword>
<accession>A0A1H1QX93</accession>
<feature type="compositionally biased region" description="Low complexity" evidence="10">
    <location>
        <begin position="80"/>
        <end position="116"/>
    </location>
</feature>
<organism evidence="11 12">
    <name type="scientific">Friedmanniella luteola</name>
    <dbReference type="NCBI Taxonomy" id="546871"/>
    <lineage>
        <taxon>Bacteria</taxon>
        <taxon>Bacillati</taxon>
        <taxon>Actinomycetota</taxon>
        <taxon>Actinomycetes</taxon>
        <taxon>Propionibacteriales</taxon>
        <taxon>Nocardioidaceae</taxon>
        <taxon>Friedmanniella</taxon>
    </lineage>
</organism>
<feature type="compositionally biased region" description="Low complexity" evidence="10">
    <location>
        <begin position="59"/>
        <end position="71"/>
    </location>
</feature>
<evidence type="ECO:0000256" key="7">
    <source>
        <dbReference type="ARBA" id="ARBA00023010"/>
    </source>
</evidence>
<dbReference type="InterPro" id="IPR006312">
    <property type="entry name" value="TatA/E"/>
</dbReference>
<dbReference type="Gene3D" id="1.20.5.3310">
    <property type="match status" value="1"/>
</dbReference>
<comment type="subcellular location">
    <subcellularLocation>
        <location evidence="1 9">Cell membrane</location>
        <topology evidence="1 9">Single-pass membrane protein</topology>
    </subcellularLocation>
</comment>
<comment type="subunit">
    <text evidence="9">The Tat system comprises two distinct complexes: a TatABC complex, containing multiple copies of TatA, TatB and TatC subunits, and a separate TatA complex, containing only TatA subunits. Substrates initially bind to the TatABC complex, which probably triggers association of the separate TatA complex to form the active translocon.</text>
</comment>
<dbReference type="PANTHER" id="PTHR42982:SF1">
    <property type="entry name" value="SEC-INDEPENDENT PROTEIN TRANSLOCASE PROTEIN TATA"/>
    <property type="match status" value="1"/>
</dbReference>
<dbReference type="Pfam" id="PF02416">
    <property type="entry name" value="TatA_B_E"/>
    <property type="match status" value="1"/>
</dbReference>
<keyword evidence="8 9" id="KW-0472">Membrane</keyword>
<dbReference type="InterPro" id="IPR003369">
    <property type="entry name" value="TatA/B/E"/>
</dbReference>
<evidence type="ECO:0000256" key="10">
    <source>
        <dbReference type="SAM" id="MobiDB-lite"/>
    </source>
</evidence>
<keyword evidence="5 9" id="KW-0653">Protein transport</keyword>
<feature type="region of interest" description="Disordered" evidence="10">
    <location>
        <begin position="44"/>
        <end position="135"/>
    </location>
</feature>
<evidence type="ECO:0000313" key="11">
    <source>
        <dbReference type="EMBL" id="SDS28191.1"/>
    </source>
</evidence>
<dbReference type="EMBL" id="LT629749">
    <property type="protein sequence ID" value="SDS28191.1"/>
    <property type="molecule type" value="Genomic_DNA"/>
</dbReference>
<dbReference type="GO" id="GO:0033281">
    <property type="term" value="C:TAT protein transport complex"/>
    <property type="evidence" value="ECO:0007669"/>
    <property type="project" value="UniProtKB-UniRule"/>
</dbReference>
<evidence type="ECO:0000256" key="8">
    <source>
        <dbReference type="ARBA" id="ARBA00023136"/>
    </source>
</evidence>
<proteinExistence type="inferred from homology"/>
<keyword evidence="12" id="KW-1185">Reference proteome</keyword>
<protein>
    <recommendedName>
        <fullName evidence="9">Sec-independent protein translocase protein TatA</fullName>
    </recommendedName>
</protein>
<evidence type="ECO:0000256" key="3">
    <source>
        <dbReference type="ARBA" id="ARBA00022475"/>
    </source>
</evidence>
<comment type="similarity">
    <text evidence="9">Belongs to the TatA/E family.</text>
</comment>
<evidence type="ECO:0000256" key="9">
    <source>
        <dbReference type="HAMAP-Rule" id="MF_00236"/>
    </source>
</evidence>
<comment type="function">
    <text evidence="9">Part of the twin-arginine translocation (Tat) system that transports large folded proteins containing a characteristic twin-arginine motif in their signal peptide across membranes. TatA could form the protein-conducting channel of the Tat system.</text>
</comment>
<evidence type="ECO:0000313" key="12">
    <source>
        <dbReference type="Proteomes" id="UP000199092"/>
    </source>
</evidence>
<keyword evidence="7 9" id="KW-0811">Translocation</keyword>
<keyword evidence="6 9" id="KW-1133">Transmembrane helix</keyword>
<feature type="transmembrane region" description="Helical" evidence="9">
    <location>
        <begin position="6"/>
        <end position="25"/>
    </location>
</feature>
<evidence type="ECO:0000256" key="2">
    <source>
        <dbReference type="ARBA" id="ARBA00022448"/>
    </source>
</evidence>
<dbReference type="STRING" id="546871.SAMN04488543_1431"/>
<evidence type="ECO:0000256" key="1">
    <source>
        <dbReference type="ARBA" id="ARBA00004162"/>
    </source>
</evidence>
<keyword evidence="4 9" id="KW-0812">Transmembrane</keyword>
<feature type="compositionally biased region" description="Basic and acidic residues" evidence="10">
    <location>
        <begin position="126"/>
        <end position="135"/>
    </location>
</feature>
<evidence type="ECO:0000256" key="5">
    <source>
        <dbReference type="ARBA" id="ARBA00022927"/>
    </source>
</evidence>
<dbReference type="PANTHER" id="PTHR42982">
    <property type="entry name" value="SEC-INDEPENDENT PROTEIN TRANSLOCASE PROTEIN TATA"/>
    <property type="match status" value="1"/>
</dbReference>
<dbReference type="GO" id="GO:0008320">
    <property type="term" value="F:protein transmembrane transporter activity"/>
    <property type="evidence" value="ECO:0007669"/>
    <property type="project" value="UniProtKB-UniRule"/>
</dbReference>
<feature type="compositionally biased region" description="Basic and acidic residues" evidence="10">
    <location>
        <begin position="44"/>
        <end position="57"/>
    </location>
</feature>
<dbReference type="AlphaFoldDB" id="A0A1H1QX93"/>
<dbReference type="GO" id="GO:0043953">
    <property type="term" value="P:protein transport by the Tat complex"/>
    <property type="evidence" value="ECO:0007669"/>
    <property type="project" value="UniProtKB-UniRule"/>
</dbReference>
<evidence type="ECO:0000256" key="6">
    <source>
        <dbReference type="ARBA" id="ARBA00022989"/>
    </source>
</evidence>
<dbReference type="HAMAP" id="MF_00236">
    <property type="entry name" value="TatA_E"/>
    <property type="match status" value="1"/>
</dbReference>
<reference evidence="11 12" key="1">
    <citation type="submission" date="2016-10" db="EMBL/GenBank/DDBJ databases">
        <authorList>
            <person name="de Groot N.N."/>
        </authorList>
    </citation>
    <scope>NUCLEOTIDE SEQUENCE [LARGE SCALE GENOMIC DNA]</scope>
    <source>
        <strain evidence="11 12">DSM 21741</strain>
    </source>
</reference>
<dbReference type="Proteomes" id="UP000199092">
    <property type="component" value="Chromosome I"/>
</dbReference>
<sequence length="135" mass="14598">MLHPLIFNLGPTELIIILVIVLLLFGGSRLAGLGKSTGRALKEFKEETKGLRDKDEPEQGGTTAGGATSQTPQIAPYPPQQTGYTQPQQTGYGQPQQNGYGQPQAPQQQPYADNAYPPAPSDVEQPADRDLRRDV</sequence>
<dbReference type="OrthoDB" id="5245163at2"/>
<gene>
    <name evidence="9" type="primary">tatA</name>
    <name evidence="11" type="ORF">SAMN04488543_1431</name>
</gene>
<keyword evidence="2 9" id="KW-0813">Transport</keyword>
<dbReference type="RefSeq" id="WP_091411495.1">
    <property type="nucleotide sequence ID" value="NZ_LT629749.1"/>
</dbReference>